<gene>
    <name evidence="1" type="ORF">AFUS01_LOCUS31924</name>
</gene>
<name>A0A8J2PGR9_9HEXA</name>
<dbReference type="AlphaFoldDB" id="A0A8J2PGR9"/>
<protein>
    <submittedName>
        <fullName evidence="1">Uncharacterized protein</fullName>
    </submittedName>
</protein>
<keyword evidence="2" id="KW-1185">Reference proteome</keyword>
<evidence type="ECO:0000313" key="2">
    <source>
        <dbReference type="Proteomes" id="UP000708208"/>
    </source>
</evidence>
<proteinExistence type="predicted"/>
<sequence length="29" mass="3280">AIQYWKLAVEQGCVDAMINLCDEFIAFST</sequence>
<evidence type="ECO:0000313" key="1">
    <source>
        <dbReference type="EMBL" id="CAG7821593.1"/>
    </source>
</evidence>
<dbReference type="Proteomes" id="UP000708208">
    <property type="component" value="Unassembled WGS sequence"/>
</dbReference>
<organism evidence="1 2">
    <name type="scientific">Allacma fusca</name>
    <dbReference type="NCBI Taxonomy" id="39272"/>
    <lineage>
        <taxon>Eukaryota</taxon>
        <taxon>Metazoa</taxon>
        <taxon>Ecdysozoa</taxon>
        <taxon>Arthropoda</taxon>
        <taxon>Hexapoda</taxon>
        <taxon>Collembola</taxon>
        <taxon>Symphypleona</taxon>
        <taxon>Sminthuridae</taxon>
        <taxon>Allacma</taxon>
    </lineage>
</organism>
<accession>A0A8J2PGR9</accession>
<feature type="non-terminal residue" evidence="1">
    <location>
        <position position="1"/>
    </location>
</feature>
<comment type="caution">
    <text evidence="1">The sequence shown here is derived from an EMBL/GenBank/DDBJ whole genome shotgun (WGS) entry which is preliminary data.</text>
</comment>
<reference evidence="1" key="1">
    <citation type="submission" date="2021-06" db="EMBL/GenBank/DDBJ databases">
        <authorList>
            <person name="Hodson N. C."/>
            <person name="Mongue J. A."/>
            <person name="Jaron S. K."/>
        </authorList>
    </citation>
    <scope>NUCLEOTIDE SEQUENCE</scope>
</reference>
<dbReference type="EMBL" id="CAJVCH010516260">
    <property type="protein sequence ID" value="CAG7821593.1"/>
    <property type="molecule type" value="Genomic_DNA"/>
</dbReference>